<dbReference type="Proteomes" id="UP001419268">
    <property type="component" value="Unassembled WGS sequence"/>
</dbReference>
<comment type="caution">
    <text evidence="2">The sequence shown here is derived from an EMBL/GenBank/DDBJ whole genome shotgun (WGS) entry which is preliminary data.</text>
</comment>
<gene>
    <name evidence="2" type="ORF">Scep_020560</name>
</gene>
<organism evidence="2 3">
    <name type="scientific">Stephania cephalantha</name>
    <dbReference type="NCBI Taxonomy" id="152367"/>
    <lineage>
        <taxon>Eukaryota</taxon>
        <taxon>Viridiplantae</taxon>
        <taxon>Streptophyta</taxon>
        <taxon>Embryophyta</taxon>
        <taxon>Tracheophyta</taxon>
        <taxon>Spermatophyta</taxon>
        <taxon>Magnoliopsida</taxon>
        <taxon>Ranunculales</taxon>
        <taxon>Menispermaceae</taxon>
        <taxon>Menispermoideae</taxon>
        <taxon>Cissampelideae</taxon>
        <taxon>Stephania</taxon>
    </lineage>
</organism>
<keyword evidence="1" id="KW-0472">Membrane</keyword>
<feature type="transmembrane region" description="Helical" evidence="1">
    <location>
        <begin position="6"/>
        <end position="34"/>
    </location>
</feature>
<proteinExistence type="predicted"/>
<accession>A0AAP0IDY2</accession>
<keyword evidence="3" id="KW-1185">Reference proteome</keyword>
<evidence type="ECO:0000256" key="1">
    <source>
        <dbReference type="SAM" id="Phobius"/>
    </source>
</evidence>
<keyword evidence="1" id="KW-1133">Transmembrane helix</keyword>
<keyword evidence="1" id="KW-0812">Transmembrane</keyword>
<dbReference type="EMBL" id="JBBNAG010000008">
    <property type="protein sequence ID" value="KAK9113041.1"/>
    <property type="molecule type" value="Genomic_DNA"/>
</dbReference>
<sequence>MDCTPIALFSIWELACIVLYAHLIFSFCFTSFFIGKQCAAAAQAYGPGHLIRGSFGEGAAESQMNQEKKQICS</sequence>
<name>A0AAP0IDY2_9MAGN</name>
<evidence type="ECO:0000313" key="2">
    <source>
        <dbReference type="EMBL" id="KAK9113041.1"/>
    </source>
</evidence>
<dbReference type="AlphaFoldDB" id="A0AAP0IDY2"/>
<reference evidence="2 3" key="1">
    <citation type="submission" date="2024-01" db="EMBL/GenBank/DDBJ databases">
        <title>Genome assemblies of Stephania.</title>
        <authorList>
            <person name="Yang L."/>
        </authorList>
    </citation>
    <scope>NUCLEOTIDE SEQUENCE [LARGE SCALE GENOMIC DNA]</scope>
    <source>
        <strain evidence="2">JXDWG</strain>
        <tissue evidence="2">Leaf</tissue>
    </source>
</reference>
<protein>
    <submittedName>
        <fullName evidence="2">Uncharacterized protein</fullName>
    </submittedName>
</protein>
<evidence type="ECO:0000313" key="3">
    <source>
        <dbReference type="Proteomes" id="UP001419268"/>
    </source>
</evidence>